<keyword evidence="1" id="KW-1185">Reference proteome</keyword>
<dbReference type="RefSeq" id="XP_014666278.1">
    <property type="nucleotide sequence ID" value="XM_014810792.1"/>
</dbReference>
<dbReference type="Proteomes" id="UP000695022">
    <property type="component" value="Unplaced"/>
</dbReference>
<dbReference type="PANTHER" id="PTHR47018:SF3">
    <property type="entry name" value="MYCBP-ASSOCIATED PROTEIN"/>
    <property type="match status" value="1"/>
</dbReference>
<evidence type="ECO:0000313" key="2">
    <source>
        <dbReference type="RefSeq" id="XP_014666278.1"/>
    </source>
</evidence>
<dbReference type="PANTHER" id="PTHR47018">
    <property type="entry name" value="CXC DOMAIN-CONTAINING PROTEIN-RELATED"/>
    <property type="match status" value="1"/>
</dbReference>
<sequence length="425" mass="48694">MSENILSAAKLKYNENVHVRVADVKDLVAAEGIYHANCMKKFFRDVEKAKTENKYVDLAMVWLAQELRQSADRGHVLELIEVRKRYEDLAGEAGIVIPASYLSRLATFKDRLSSILDGVYDFIVLRDQENFDRKTVMVPKKFSHVPLSKLKSFEGSCDNTIPIFRSGDDEFLSMVHVALKIRGDIQSQSEFKGVDVNENAAIDCVPTSLYMFIRLLIGGQTLLEEANDENDVEDTFDKIESVVQSRVLSIGQDIVFNVSGERKTSPKHVGLGLTLHQATRSKSLVEMFYNAGHIASYRDILRVDTALAEWIRHSSLLKWEVPEYQMLIRRLGGLHVSMNLLKNSLAAFVDSRQVCHNFQFWWKYIEMVNILLRFTRAQRDGLWELHLSAFRDMLPYFHQYDHTIVLCISMTTPTTLDGDVCIFKK</sequence>
<protein>
    <submittedName>
        <fullName evidence="2">Uncharacterized protein LOC106808189</fullName>
    </submittedName>
</protein>
<reference evidence="2" key="1">
    <citation type="submission" date="2025-08" db="UniProtKB">
        <authorList>
            <consortium name="RefSeq"/>
        </authorList>
    </citation>
    <scope>IDENTIFICATION</scope>
</reference>
<gene>
    <name evidence="2" type="primary">LOC106808189</name>
</gene>
<accession>A0ABM1E257</accession>
<name>A0ABM1E257_PRICU</name>
<evidence type="ECO:0000313" key="1">
    <source>
        <dbReference type="Proteomes" id="UP000695022"/>
    </source>
</evidence>
<proteinExistence type="predicted"/>
<dbReference type="GeneID" id="106808189"/>
<organism evidence="1 2">
    <name type="scientific">Priapulus caudatus</name>
    <name type="common">Priapulid worm</name>
    <dbReference type="NCBI Taxonomy" id="37621"/>
    <lineage>
        <taxon>Eukaryota</taxon>
        <taxon>Metazoa</taxon>
        <taxon>Ecdysozoa</taxon>
        <taxon>Scalidophora</taxon>
        <taxon>Priapulida</taxon>
        <taxon>Priapulimorpha</taxon>
        <taxon>Priapulimorphida</taxon>
        <taxon>Priapulidae</taxon>
        <taxon>Priapulus</taxon>
    </lineage>
</organism>